<reference evidence="2" key="1">
    <citation type="submission" date="2022-10" db="EMBL/GenBank/DDBJ databases">
        <title>The complete genomes of actinobacterial strains from the NBC collection.</title>
        <authorList>
            <person name="Joergensen T.S."/>
            <person name="Alvarez Arevalo M."/>
            <person name="Sterndorff E.B."/>
            <person name="Faurdal D."/>
            <person name="Vuksanovic O."/>
            <person name="Mourched A.-S."/>
            <person name="Charusanti P."/>
            <person name="Shaw S."/>
            <person name="Blin K."/>
            <person name="Weber T."/>
        </authorList>
    </citation>
    <scope>NUCLEOTIDE SEQUENCE</scope>
    <source>
        <strain evidence="2">NBC_01436</strain>
    </source>
</reference>
<proteinExistence type="predicted"/>
<organism evidence="2 3">
    <name type="scientific">Streptomyces anulatus</name>
    <name type="common">Streptomyces chrysomallus</name>
    <dbReference type="NCBI Taxonomy" id="1892"/>
    <lineage>
        <taxon>Bacteria</taxon>
        <taxon>Bacillati</taxon>
        <taxon>Actinomycetota</taxon>
        <taxon>Actinomycetes</taxon>
        <taxon>Kitasatosporales</taxon>
        <taxon>Streptomycetaceae</taxon>
        <taxon>Streptomyces</taxon>
    </lineage>
</organism>
<protein>
    <submittedName>
        <fullName evidence="2">Uncharacterized protein</fullName>
    </submittedName>
</protein>
<sequence>MDTVTALGWTPEPAVEPEAGTTGPGETYFPLDRSGAALRRMGIGRFRDQLCDATSDILDGSFARFGPAAADEYVIA</sequence>
<name>A0ABZ1ZGA9_STRAQ</name>
<dbReference type="RefSeq" id="WP_329356382.1">
    <property type="nucleotide sequence ID" value="NZ_CP109490.1"/>
</dbReference>
<evidence type="ECO:0000256" key="1">
    <source>
        <dbReference type="SAM" id="MobiDB-lite"/>
    </source>
</evidence>
<feature type="region of interest" description="Disordered" evidence="1">
    <location>
        <begin position="1"/>
        <end position="27"/>
    </location>
</feature>
<dbReference type="EMBL" id="CP109491">
    <property type="protein sequence ID" value="WUX37796.1"/>
    <property type="molecule type" value="Genomic_DNA"/>
</dbReference>
<keyword evidence="3" id="KW-1185">Reference proteome</keyword>
<accession>A0ABZ1ZGA9</accession>
<evidence type="ECO:0000313" key="2">
    <source>
        <dbReference type="EMBL" id="WUX37796.1"/>
    </source>
</evidence>
<evidence type="ECO:0000313" key="3">
    <source>
        <dbReference type="Proteomes" id="UP001431926"/>
    </source>
</evidence>
<gene>
    <name evidence="2" type="ORF">OG367_16825</name>
</gene>
<dbReference type="Proteomes" id="UP001431926">
    <property type="component" value="Chromosome"/>
</dbReference>